<feature type="compositionally biased region" description="Basic and acidic residues" evidence="1">
    <location>
        <begin position="11"/>
        <end position="21"/>
    </location>
</feature>
<organism evidence="2 3">
    <name type="scientific">Anaeromyxobacter oryzae</name>
    <dbReference type="NCBI Taxonomy" id="2918170"/>
    <lineage>
        <taxon>Bacteria</taxon>
        <taxon>Pseudomonadati</taxon>
        <taxon>Myxococcota</taxon>
        <taxon>Myxococcia</taxon>
        <taxon>Myxococcales</taxon>
        <taxon>Cystobacterineae</taxon>
        <taxon>Anaeromyxobacteraceae</taxon>
        <taxon>Anaeromyxobacter</taxon>
    </lineage>
</organism>
<protein>
    <submittedName>
        <fullName evidence="2">Uncharacterized protein</fullName>
    </submittedName>
</protein>
<keyword evidence="3" id="KW-1185">Reference proteome</keyword>
<evidence type="ECO:0000313" key="2">
    <source>
        <dbReference type="EMBL" id="BDG06691.1"/>
    </source>
</evidence>
<evidence type="ECO:0000256" key="1">
    <source>
        <dbReference type="SAM" id="MobiDB-lite"/>
    </source>
</evidence>
<feature type="region of interest" description="Disordered" evidence="1">
    <location>
        <begin position="1"/>
        <end position="39"/>
    </location>
</feature>
<dbReference type="EMBL" id="AP025591">
    <property type="protein sequence ID" value="BDG06691.1"/>
    <property type="molecule type" value="Genomic_DNA"/>
</dbReference>
<reference evidence="3" key="1">
    <citation type="journal article" date="2022" name="Int. J. Syst. Evol. Microbiol.">
        <title>Anaeromyxobacter oryzae sp. nov., Anaeromyxobacter diazotrophicus sp. nov. and Anaeromyxobacter paludicola sp. nov., isolated from paddy soils.</title>
        <authorList>
            <person name="Itoh H."/>
            <person name="Xu Z."/>
            <person name="Mise K."/>
            <person name="Masuda Y."/>
            <person name="Ushijima N."/>
            <person name="Hayakawa C."/>
            <person name="Shiratori Y."/>
            <person name="Senoo K."/>
        </authorList>
    </citation>
    <scope>NUCLEOTIDE SEQUENCE [LARGE SCALE GENOMIC DNA]</scope>
    <source>
        <strain evidence="3">Red232</strain>
    </source>
</reference>
<accession>A0ABM7X4G6</accession>
<dbReference type="Proteomes" id="UP001162891">
    <property type="component" value="Chromosome"/>
</dbReference>
<evidence type="ECO:0000313" key="3">
    <source>
        <dbReference type="Proteomes" id="UP001162891"/>
    </source>
</evidence>
<name>A0ABM7X4G6_9BACT</name>
<gene>
    <name evidence="2" type="ORF">AMOR_56870</name>
</gene>
<sequence length="55" mass="6455">MRKTVPSLSTRTEEFAPRELPLEAPKTPQLPLPRPENRTADRIKDALLRWLEEEM</sequence>
<dbReference type="RefSeq" id="WP_248357171.1">
    <property type="nucleotide sequence ID" value="NZ_AP025591.1"/>
</dbReference>
<proteinExistence type="predicted"/>
<feature type="compositionally biased region" description="Polar residues" evidence="1">
    <location>
        <begin position="1"/>
        <end position="10"/>
    </location>
</feature>